<dbReference type="Pfam" id="PF04213">
    <property type="entry name" value="HtaA"/>
    <property type="match status" value="1"/>
</dbReference>
<organism evidence="3 4">
    <name type="scientific">Nocardioides humi</name>
    <dbReference type="NCBI Taxonomy" id="449461"/>
    <lineage>
        <taxon>Bacteria</taxon>
        <taxon>Bacillati</taxon>
        <taxon>Actinomycetota</taxon>
        <taxon>Actinomycetes</taxon>
        <taxon>Propionibacteriales</taxon>
        <taxon>Nocardioidaceae</taxon>
        <taxon>Nocardioides</taxon>
    </lineage>
</organism>
<feature type="domain" description="Ig-like" evidence="2">
    <location>
        <begin position="969"/>
        <end position="1053"/>
    </location>
</feature>
<dbReference type="InterPro" id="IPR003599">
    <property type="entry name" value="Ig_sub"/>
</dbReference>
<evidence type="ECO:0000256" key="1">
    <source>
        <dbReference type="ARBA" id="ARBA00022737"/>
    </source>
</evidence>
<dbReference type="InterPro" id="IPR013783">
    <property type="entry name" value="Ig-like_fold"/>
</dbReference>
<gene>
    <name evidence="3" type="ORF">GCM10009788_36370</name>
</gene>
<keyword evidence="4" id="KW-1185">Reference proteome</keyword>
<evidence type="ECO:0000313" key="3">
    <source>
        <dbReference type="EMBL" id="GAA1529635.1"/>
    </source>
</evidence>
<accession>A0ABN2AZ67</accession>
<evidence type="ECO:0000259" key="2">
    <source>
        <dbReference type="PROSITE" id="PS50835"/>
    </source>
</evidence>
<dbReference type="Proteomes" id="UP001500842">
    <property type="component" value="Unassembled WGS sequence"/>
</dbReference>
<name>A0ABN2AZ67_9ACTN</name>
<dbReference type="InterPro" id="IPR007110">
    <property type="entry name" value="Ig-like_dom"/>
</dbReference>
<evidence type="ECO:0000313" key="4">
    <source>
        <dbReference type="Proteomes" id="UP001500842"/>
    </source>
</evidence>
<dbReference type="PANTHER" id="PTHR13817">
    <property type="entry name" value="TITIN"/>
    <property type="match status" value="1"/>
</dbReference>
<dbReference type="InterPro" id="IPR015943">
    <property type="entry name" value="WD40/YVTN_repeat-like_dom_sf"/>
</dbReference>
<dbReference type="Gene3D" id="2.130.10.10">
    <property type="entry name" value="YVTN repeat-like/Quinoprotein amine dehydrogenase"/>
    <property type="match status" value="1"/>
</dbReference>
<dbReference type="PANTHER" id="PTHR13817:SF166">
    <property type="entry name" value="NEURONAL IGCAM-RELATED"/>
    <property type="match status" value="1"/>
</dbReference>
<dbReference type="SUPFAM" id="SSF48726">
    <property type="entry name" value="Immunoglobulin"/>
    <property type="match status" value="2"/>
</dbReference>
<protein>
    <recommendedName>
        <fullName evidence="2">Ig-like domain-containing protein</fullName>
    </recommendedName>
</protein>
<dbReference type="EMBL" id="BAAAOR010000026">
    <property type="protein sequence ID" value="GAA1529635.1"/>
    <property type="molecule type" value="Genomic_DNA"/>
</dbReference>
<sequence length="1157" mass="120345">MLGLLATGASPARAAESPITGATLDWGIKASFRNYIEGSIAHGSISTSGGATRNADGTFRFVDGSGTFDDEGNLTELSFAGTVSFDGHDGQLDLDISDVRVDLNGDQSVVRADMTSKDMTSGEVVDYPDVVVATLDPEAGTYAGEDGSSTWSGIPARLSAAGAPAFGGFYAGGTELDPVALGYAGPGGQPVVTTETWDPQGQPSYANTSVLHDDFQGTGLTYDTDHDWLWTRNYNTGEVVAFDAATLEKAVAVTVPGQNPRNVVYSPQFDRAYVIDTAVTVIGQDEDGDWRVLDTLPVPGTGASNDIAVNPATGEVWASWQQGTAALRVYTLQADGSHTYRDVAYPDGSTPGTVLFSSNGHGVAIGATYQAQAVGAFRIVGDAGDETVEPIEGVVQGGGYGILDDGTLLQAAADYTEYPTVKYGVLRWALTDDEYASADPLIPFGTSPDVGGFQSSIRQSGDLLALASSNGRELRMYLHGALSKPRGFGTTIAGTVVHDDAVYVLSANKYVHRLELDGFTPRLGADPADATVTLDAGQSGRPVTFEAALADGSTGELQWQVKAPGARRFADVEGETGSTLELTAGAADDGTQVRVVATNEIGTVVSEVATLTVRAAPSIVAPPRSTTVSAGTPAVFTTTFTGLPAPALVWERQVNGFWQPIDEDDQNFVVEEGSLMVPDTDVAQSGTRFRARVSNGVGTVSSSAATLTVNPAVSIPEEGLSLEGVSLEWSGNQEVQSAPPFGGSNYLSAGASDGDEATYRAVDGDVAVVHRDAAGAESPASYDTRAAQTGGAVTQLVRLSGGHAQIEADGSASVEWDGSFSVNFYGGLVPFTLTDPHLSVAADGTGTLRADLSGYAATMENPDDRTPLDPVEDVTIATYQDVELDPAGRVTITPEYAGVELDVPAGQTAQNRSVTGWGSWPQEFVDFHFATGLSSYWYSSGGAADAKKAPLPSVVDLTDAEQGAGATAPVITGQPASVSAKVGDPVALRVTATGSGLAYQWQRRVGSSWISVEGETTDRLVIAAAETADDGARFRVRVSNARGAVLSEPATLSVVSAAQRATVGFTKVKVVKRPTRSAPGRIRVRVAASDGAPVDGKVRVVLKKGGVKKKVKAKVVDGRAVVALPRLPRGRWKVTVTLRASAAYDPVTATTKVKVTR</sequence>
<dbReference type="InterPro" id="IPR036179">
    <property type="entry name" value="Ig-like_dom_sf"/>
</dbReference>
<reference evidence="3 4" key="1">
    <citation type="journal article" date="2019" name="Int. J. Syst. Evol. Microbiol.">
        <title>The Global Catalogue of Microorganisms (GCM) 10K type strain sequencing project: providing services to taxonomists for standard genome sequencing and annotation.</title>
        <authorList>
            <consortium name="The Broad Institute Genomics Platform"/>
            <consortium name="The Broad Institute Genome Sequencing Center for Infectious Disease"/>
            <person name="Wu L."/>
            <person name="Ma J."/>
        </authorList>
    </citation>
    <scope>NUCLEOTIDE SEQUENCE [LARGE SCALE GENOMIC DNA]</scope>
    <source>
        <strain evidence="3 4">JCM 14942</strain>
    </source>
</reference>
<feature type="domain" description="Ig-like" evidence="2">
    <location>
        <begin position="617"/>
        <end position="708"/>
    </location>
</feature>
<comment type="caution">
    <text evidence="3">The sequence shown here is derived from an EMBL/GenBank/DDBJ whole genome shotgun (WGS) entry which is preliminary data.</text>
</comment>
<dbReference type="InterPro" id="IPR011048">
    <property type="entry name" value="Haem_d1_sf"/>
</dbReference>
<dbReference type="PROSITE" id="PS50835">
    <property type="entry name" value="IG_LIKE"/>
    <property type="match status" value="2"/>
</dbReference>
<dbReference type="SMART" id="SM00409">
    <property type="entry name" value="IG"/>
    <property type="match status" value="3"/>
</dbReference>
<dbReference type="InterPro" id="IPR050964">
    <property type="entry name" value="Striated_Muscle_Regulatory"/>
</dbReference>
<dbReference type="Gene3D" id="2.60.40.10">
    <property type="entry name" value="Immunoglobulins"/>
    <property type="match status" value="2"/>
</dbReference>
<keyword evidence="1" id="KW-0677">Repeat</keyword>
<dbReference type="SUPFAM" id="SSF51004">
    <property type="entry name" value="C-terminal (heme d1) domain of cytochrome cd1-nitrite reductase"/>
    <property type="match status" value="1"/>
</dbReference>
<proteinExistence type="predicted"/>
<dbReference type="InterPro" id="IPR007331">
    <property type="entry name" value="Htaa"/>
</dbReference>